<dbReference type="Proteomes" id="UP000316921">
    <property type="component" value="Chromosome"/>
</dbReference>
<evidence type="ECO:0000313" key="1">
    <source>
        <dbReference type="EMBL" id="QDU67102.1"/>
    </source>
</evidence>
<organism evidence="1 2">
    <name type="scientific">Engelhardtia mirabilis</name>
    <dbReference type="NCBI Taxonomy" id="2528011"/>
    <lineage>
        <taxon>Bacteria</taxon>
        <taxon>Pseudomonadati</taxon>
        <taxon>Planctomycetota</taxon>
        <taxon>Planctomycetia</taxon>
        <taxon>Planctomycetia incertae sedis</taxon>
        <taxon>Engelhardtia</taxon>
    </lineage>
</organism>
<evidence type="ECO:0000313" key="2">
    <source>
        <dbReference type="Proteomes" id="UP000316921"/>
    </source>
</evidence>
<proteinExistence type="predicted"/>
<name>A0A518BJG8_9BACT</name>
<dbReference type="EMBL" id="CP036287">
    <property type="protein sequence ID" value="QDU67102.1"/>
    <property type="molecule type" value="Genomic_DNA"/>
</dbReference>
<dbReference type="AlphaFoldDB" id="A0A518BJG8"/>
<keyword evidence="2" id="KW-1185">Reference proteome</keyword>
<dbReference type="KEGG" id="pbap:Pla133_21800"/>
<sequence>MMCAVRGHLIGGEERPGAGSGAVEAGGSSWSRANSIDLERALGELSPVEPDSALRSLALAGDCLAESAGEWLGLRLGLSAGEGVVLAAEAAAQRSPVPLSDGEAGRGPRVLRAGWRGLLGDLAAALGEAFAAGRPALILADPLLPELAHSFGEVLLECGLPAHAVAVLHACGDDLDAPLEAVGLEPRPIVALRGGVLRVGPEDDPEAAASHAIQAAFSRVPSLVGQRGFGPRLVSCEPRLLSVFTESLLLELEELGRATRLAAIEPRSKRALERAVERALDIGATPIWGCEGTFGPCVMTNLEPGTLPPAPGLPLLLLSRSCPDE</sequence>
<accession>A0A518BJG8</accession>
<dbReference type="SUPFAM" id="SSF53720">
    <property type="entry name" value="ALDH-like"/>
    <property type="match status" value="1"/>
</dbReference>
<gene>
    <name evidence="1" type="ORF">Pla133_21800</name>
</gene>
<dbReference type="InterPro" id="IPR016161">
    <property type="entry name" value="Ald_DH/histidinol_DH"/>
</dbReference>
<dbReference type="GO" id="GO:0016491">
    <property type="term" value="F:oxidoreductase activity"/>
    <property type="evidence" value="ECO:0007669"/>
    <property type="project" value="InterPro"/>
</dbReference>
<protein>
    <submittedName>
        <fullName evidence="1">Uncharacterized protein</fullName>
    </submittedName>
</protein>
<reference evidence="1 2" key="1">
    <citation type="submission" date="2019-02" db="EMBL/GenBank/DDBJ databases">
        <title>Deep-cultivation of Planctomycetes and their phenomic and genomic characterization uncovers novel biology.</title>
        <authorList>
            <person name="Wiegand S."/>
            <person name="Jogler M."/>
            <person name="Boedeker C."/>
            <person name="Pinto D."/>
            <person name="Vollmers J."/>
            <person name="Rivas-Marin E."/>
            <person name="Kohn T."/>
            <person name="Peeters S.H."/>
            <person name="Heuer A."/>
            <person name="Rast P."/>
            <person name="Oberbeckmann S."/>
            <person name="Bunk B."/>
            <person name="Jeske O."/>
            <person name="Meyerdierks A."/>
            <person name="Storesund J.E."/>
            <person name="Kallscheuer N."/>
            <person name="Luecker S."/>
            <person name="Lage O.M."/>
            <person name="Pohl T."/>
            <person name="Merkel B.J."/>
            <person name="Hornburger P."/>
            <person name="Mueller R.-W."/>
            <person name="Bruemmer F."/>
            <person name="Labrenz M."/>
            <person name="Spormann A.M."/>
            <person name="Op den Camp H."/>
            <person name="Overmann J."/>
            <person name="Amann R."/>
            <person name="Jetten M.S.M."/>
            <person name="Mascher T."/>
            <person name="Medema M.H."/>
            <person name="Devos D.P."/>
            <person name="Kaster A.-K."/>
            <person name="Ovreas L."/>
            <person name="Rohde M."/>
            <person name="Galperin M.Y."/>
            <person name="Jogler C."/>
        </authorList>
    </citation>
    <scope>NUCLEOTIDE SEQUENCE [LARGE SCALE GENOMIC DNA]</scope>
    <source>
        <strain evidence="1 2">Pla133</strain>
    </source>
</reference>